<dbReference type="InterPro" id="IPR002938">
    <property type="entry name" value="FAD-bd"/>
</dbReference>
<keyword evidence="7" id="KW-1185">Reference proteome</keyword>
<proteinExistence type="inferred from homology"/>
<dbReference type="Gene3D" id="3.50.50.60">
    <property type="entry name" value="FAD/NAD(P)-binding domain"/>
    <property type="match status" value="1"/>
</dbReference>
<comment type="caution">
    <text evidence="6">The sequence shown here is derived from an EMBL/GenBank/DDBJ whole genome shotgun (WGS) entry which is preliminary data.</text>
</comment>
<feature type="domain" description="FAD-binding" evidence="5">
    <location>
        <begin position="5"/>
        <end position="335"/>
    </location>
</feature>
<evidence type="ECO:0000256" key="2">
    <source>
        <dbReference type="ARBA" id="ARBA00022630"/>
    </source>
</evidence>
<accession>A0ABR3Y5A3</accession>
<sequence>MPSDFKVIIVGGGPIGLLAAHALQLAGIDFVVLEQRPRIVEDQGASIIVWPHTLRVMHQLGILEDLLSMGDELKRHLSFTKEGYAFSVGDRWERTHQNHGYWPVAFHRAELIEVLYNTLPPDAKEKVFTSKGLVDIEADEAGVRATCIDGSFYKGSLVIGADGVHSKTRSQMRKLALEADTQRDWDPEEPYLSTYRLLFGSFPSPCQPNFGYDTHSQDKSISFFSGEKRGWFFLYEKLPSPTQERVKYTEDDIQAVAKEFSDFALTQTVKVKDVWSQMCGYGMTTLQEGILGHWTFGRVVLIGDSCHKFTTHIGLGFNNGVQDVVVLFNALRKAVHQSSSGIPGYLTLIKALQTHEESRKDHKFHLYYLIS</sequence>
<gene>
    <name evidence="6" type="ORF">Plec18167_002475</name>
</gene>
<dbReference type="PANTHER" id="PTHR47356:SF2">
    <property type="entry name" value="FAD-BINDING DOMAIN-CONTAINING PROTEIN-RELATED"/>
    <property type="match status" value="1"/>
</dbReference>
<name>A0ABR3Y5A3_9EURO</name>
<dbReference type="InterPro" id="IPR036188">
    <property type="entry name" value="FAD/NAD-bd_sf"/>
</dbReference>
<evidence type="ECO:0000256" key="4">
    <source>
        <dbReference type="ARBA" id="ARBA00023002"/>
    </source>
</evidence>
<organism evidence="6 7">
    <name type="scientific">Paecilomyces lecythidis</name>
    <dbReference type="NCBI Taxonomy" id="3004212"/>
    <lineage>
        <taxon>Eukaryota</taxon>
        <taxon>Fungi</taxon>
        <taxon>Dikarya</taxon>
        <taxon>Ascomycota</taxon>
        <taxon>Pezizomycotina</taxon>
        <taxon>Eurotiomycetes</taxon>
        <taxon>Eurotiomycetidae</taxon>
        <taxon>Eurotiales</taxon>
        <taxon>Thermoascaceae</taxon>
        <taxon>Paecilomyces</taxon>
    </lineage>
</organism>
<dbReference type="PRINTS" id="PR00420">
    <property type="entry name" value="RNGMNOXGNASE"/>
</dbReference>
<keyword evidence="3" id="KW-0274">FAD</keyword>
<evidence type="ECO:0000256" key="3">
    <source>
        <dbReference type="ARBA" id="ARBA00022827"/>
    </source>
</evidence>
<evidence type="ECO:0000259" key="5">
    <source>
        <dbReference type="Pfam" id="PF01494"/>
    </source>
</evidence>
<evidence type="ECO:0000313" key="6">
    <source>
        <dbReference type="EMBL" id="KAL1883471.1"/>
    </source>
</evidence>
<protein>
    <recommendedName>
        <fullName evidence="5">FAD-binding domain-containing protein</fullName>
    </recommendedName>
</protein>
<keyword evidence="4" id="KW-0560">Oxidoreductase</keyword>
<dbReference type="Pfam" id="PF01494">
    <property type="entry name" value="FAD_binding_3"/>
    <property type="match status" value="1"/>
</dbReference>
<dbReference type="SUPFAM" id="SSF51905">
    <property type="entry name" value="FAD/NAD(P)-binding domain"/>
    <property type="match status" value="1"/>
</dbReference>
<dbReference type="PANTHER" id="PTHR47356">
    <property type="entry name" value="FAD-DEPENDENT MONOOXYGENASE ASQG-RELATED"/>
    <property type="match status" value="1"/>
</dbReference>
<dbReference type="EMBL" id="JAVDPF010000005">
    <property type="protein sequence ID" value="KAL1883471.1"/>
    <property type="molecule type" value="Genomic_DNA"/>
</dbReference>
<evidence type="ECO:0000313" key="7">
    <source>
        <dbReference type="Proteomes" id="UP001583193"/>
    </source>
</evidence>
<comment type="similarity">
    <text evidence="1">Belongs to the paxM FAD-dependent monooxygenase family.</text>
</comment>
<keyword evidence="2" id="KW-0285">Flavoprotein</keyword>
<reference evidence="6 7" key="1">
    <citation type="journal article" date="2024" name="IMA Fungus">
        <title>IMA Genome - F19 : A genome assembly and annotation guide to empower mycologists, including annotated draft genome sequences of Ceratocystis pirilliformis, Diaporthe australafricana, Fusarium ophioides, Paecilomyces lecythidis, and Sporothrix stenoceras.</title>
        <authorList>
            <person name="Aylward J."/>
            <person name="Wilson A.M."/>
            <person name="Visagie C.M."/>
            <person name="Spraker J."/>
            <person name="Barnes I."/>
            <person name="Buitendag C."/>
            <person name="Ceriani C."/>
            <person name="Del Mar Angel L."/>
            <person name="du Plessis D."/>
            <person name="Fuchs T."/>
            <person name="Gasser K."/>
            <person name="Kramer D."/>
            <person name="Li W."/>
            <person name="Munsamy K."/>
            <person name="Piso A."/>
            <person name="Price J.L."/>
            <person name="Sonnekus B."/>
            <person name="Thomas C."/>
            <person name="van der Nest A."/>
            <person name="van Dijk A."/>
            <person name="van Heerden A."/>
            <person name="van Vuuren N."/>
            <person name="Yilmaz N."/>
            <person name="Duong T.A."/>
            <person name="van der Merwe N.A."/>
            <person name="Wingfield M.J."/>
            <person name="Wingfield B.D."/>
        </authorList>
    </citation>
    <scope>NUCLEOTIDE SEQUENCE [LARGE SCALE GENOMIC DNA]</scope>
    <source>
        <strain evidence="6 7">CMW 18167</strain>
    </source>
</reference>
<dbReference type="Proteomes" id="UP001583193">
    <property type="component" value="Unassembled WGS sequence"/>
</dbReference>
<evidence type="ECO:0000256" key="1">
    <source>
        <dbReference type="ARBA" id="ARBA00007992"/>
    </source>
</evidence>
<dbReference type="InterPro" id="IPR050562">
    <property type="entry name" value="FAD_mOase_fung"/>
</dbReference>